<sequence length="73" mass="8295">MTRCLGDGEDSLLRRILFWRISYGGIMPYDEIVEKACCFQCNESDSTWISPKILNFAVEMAVLNCPVQQIAGF</sequence>
<organism evidence="1 2">
    <name type="scientific">Caerostris darwini</name>
    <dbReference type="NCBI Taxonomy" id="1538125"/>
    <lineage>
        <taxon>Eukaryota</taxon>
        <taxon>Metazoa</taxon>
        <taxon>Ecdysozoa</taxon>
        <taxon>Arthropoda</taxon>
        <taxon>Chelicerata</taxon>
        <taxon>Arachnida</taxon>
        <taxon>Araneae</taxon>
        <taxon>Araneomorphae</taxon>
        <taxon>Entelegynae</taxon>
        <taxon>Araneoidea</taxon>
        <taxon>Araneidae</taxon>
        <taxon>Caerostris</taxon>
    </lineage>
</organism>
<keyword evidence="2" id="KW-1185">Reference proteome</keyword>
<evidence type="ECO:0000313" key="1">
    <source>
        <dbReference type="EMBL" id="GIY32930.1"/>
    </source>
</evidence>
<protein>
    <submittedName>
        <fullName evidence="1">Uncharacterized protein</fullName>
    </submittedName>
</protein>
<gene>
    <name evidence="1" type="ORF">CDAR_435241</name>
</gene>
<dbReference type="EMBL" id="BPLQ01007882">
    <property type="protein sequence ID" value="GIY32930.1"/>
    <property type="molecule type" value="Genomic_DNA"/>
</dbReference>
<dbReference type="AlphaFoldDB" id="A0AAV4SKD7"/>
<evidence type="ECO:0000313" key="2">
    <source>
        <dbReference type="Proteomes" id="UP001054837"/>
    </source>
</evidence>
<comment type="caution">
    <text evidence="1">The sequence shown here is derived from an EMBL/GenBank/DDBJ whole genome shotgun (WGS) entry which is preliminary data.</text>
</comment>
<name>A0AAV4SKD7_9ARAC</name>
<proteinExistence type="predicted"/>
<reference evidence="1 2" key="1">
    <citation type="submission" date="2021-06" db="EMBL/GenBank/DDBJ databases">
        <title>Caerostris darwini draft genome.</title>
        <authorList>
            <person name="Kono N."/>
            <person name="Arakawa K."/>
        </authorList>
    </citation>
    <scope>NUCLEOTIDE SEQUENCE [LARGE SCALE GENOMIC DNA]</scope>
</reference>
<dbReference type="Proteomes" id="UP001054837">
    <property type="component" value="Unassembled WGS sequence"/>
</dbReference>
<accession>A0AAV4SKD7</accession>